<proteinExistence type="predicted"/>
<organism evidence="2">
    <name type="scientific">marine sediment metagenome</name>
    <dbReference type="NCBI Taxonomy" id="412755"/>
    <lineage>
        <taxon>unclassified sequences</taxon>
        <taxon>metagenomes</taxon>
        <taxon>ecological metagenomes</taxon>
    </lineage>
</organism>
<feature type="transmembrane region" description="Helical" evidence="1">
    <location>
        <begin position="12"/>
        <end position="32"/>
    </location>
</feature>
<evidence type="ECO:0000313" key="2">
    <source>
        <dbReference type="EMBL" id="GAH45049.1"/>
    </source>
</evidence>
<feature type="non-terminal residue" evidence="2">
    <location>
        <position position="1"/>
    </location>
</feature>
<evidence type="ECO:0000256" key="1">
    <source>
        <dbReference type="SAM" id="Phobius"/>
    </source>
</evidence>
<reference evidence="2" key="1">
    <citation type="journal article" date="2014" name="Front. Microbiol.">
        <title>High frequency of phylogenetically diverse reductive dehalogenase-homologous genes in deep subseafloor sedimentary metagenomes.</title>
        <authorList>
            <person name="Kawai M."/>
            <person name="Futagami T."/>
            <person name="Toyoda A."/>
            <person name="Takaki Y."/>
            <person name="Nishi S."/>
            <person name="Hori S."/>
            <person name="Arai W."/>
            <person name="Tsubouchi T."/>
            <person name="Morono Y."/>
            <person name="Uchiyama I."/>
            <person name="Ito T."/>
            <person name="Fujiyama A."/>
            <person name="Inagaki F."/>
            <person name="Takami H."/>
        </authorList>
    </citation>
    <scope>NUCLEOTIDE SEQUENCE</scope>
    <source>
        <strain evidence="2">Expedition CK06-06</strain>
    </source>
</reference>
<name>X1GTX7_9ZZZZ</name>
<gene>
    <name evidence="2" type="ORF">S03H2_14624</name>
</gene>
<sequence length="59" mass="6409">IYVTGEYPVLVLANYGLFMGYGVIAGVAAHIYSRYALRRLRTLATSPETADQSIEGGRS</sequence>
<keyword evidence="1" id="KW-0472">Membrane</keyword>
<dbReference type="EMBL" id="BARU01007426">
    <property type="protein sequence ID" value="GAH45049.1"/>
    <property type="molecule type" value="Genomic_DNA"/>
</dbReference>
<keyword evidence="1" id="KW-1133">Transmembrane helix</keyword>
<dbReference type="AlphaFoldDB" id="X1GTX7"/>
<comment type="caution">
    <text evidence="2">The sequence shown here is derived from an EMBL/GenBank/DDBJ whole genome shotgun (WGS) entry which is preliminary data.</text>
</comment>
<protein>
    <submittedName>
        <fullName evidence="2">Uncharacterized protein</fullName>
    </submittedName>
</protein>
<keyword evidence="1" id="KW-0812">Transmembrane</keyword>
<accession>X1GTX7</accession>